<dbReference type="PANTHER" id="PTHR30349">
    <property type="entry name" value="PHAGE INTEGRASE-RELATED"/>
    <property type="match status" value="1"/>
</dbReference>
<comment type="similarity">
    <text evidence="1">Belongs to the 'phage' integrase family.</text>
</comment>
<evidence type="ECO:0000256" key="1">
    <source>
        <dbReference type="ARBA" id="ARBA00008857"/>
    </source>
</evidence>
<dbReference type="InterPro" id="IPR011010">
    <property type="entry name" value="DNA_brk_join_enz"/>
</dbReference>
<evidence type="ECO:0000259" key="5">
    <source>
        <dbReference type="PROSITE" id="PS51898"/>
    </source>
</evidence>
<keyword evidence="2" id="KW-0229">DNA integration</keyword>
<sequence length="483" mass="55697">MNFLSEPEKMTLKTRNKQLYSHTSESFRIFSALNGDGSRESRSASYVPIMRWPHGFTCVEVNIFTNRLLDAGYSIKSRGGTLATYCSYLTPLVRYCFNNQKLPSELTDSDFRFAFVQLSAVDKSTGEPRNNRKTTTKIGAVWLEFLQFVGEYYSISNYVSKSGAIKGYKKRYERKIGKGKIRYEERWFHDVFPPEVDPTEGRMPLNEADVTKLRAAADDGTTAYFIKQRRLVSIELFDILGFRRLEAVLLRVCDVEAAIKAEIKADKSGDTEFTPSITFRSVKKRGNIMYERTVPINRISLEYLKSYNRLRKRHLDALGVKETPDSAFLVSYKSGKRLRANTLTQEFRILAKQAKIVGPCSPHMMRHRFITQAFVRLVRSHQINSVDEFHRMLLDSYRFKQEVREYAGHVSDETLDVYIHLALDQVASFKKVLNRAELEGALDALSRSKERLRTAQSRGDTIGNHVEEFLRAVEHIEKLRARI</sequence>
<keyword evidence="4" id="KW-0233">DNA recombination</keyword>
<keyword evidence="3" id="KW-0238">DNA-binding</keyword>
<dbReference type="RefSeq" id="WP_090684889.1">
    <property type="nucleotide sequence ID" value="NZ_FNCJ01000005.1"/>
</dbReference>
<dbReference type="Gene3D" id="1.10.443.10">
    <property type="entry name" value="Intergrase catalytic core"/>
    <property type="match status" value="1"/>
</dbReference>
<dbReference type="PROSITE" id="PS51898">
    <property type="entry name" value="TYR_RECOMBINASE"/>
    <property type="match status" value="1"/>
</dbReference>
<dbReference type="GO" id="GO:0006310">
    <property type="term" value="P:DNA recombination"/>
    <property type="evidence" value="ECO:0007669"/>
    <property type="project" value="UniProtKB-KW"/>
</dbReference>
<protein>
    <submittedName>
        <fullName evidence="6">Phage integrase family protein</fullName>
    </submittedName>
</protein>
<dbReference type="GO" id="GO:0003677">
    <property type="term" value="F:DNA binding"/>
    <property type="evidence" value="ECO:0007669"/>
    <property type="project" value="UniProtKB-KW"/>
</dbReference>
<dbReference type="InterPro" id="IPR050090">
    <property type="entry name" value="Tyrosine_recombinase_XerCD"/>
</dbReference>
<gene>
    <name evidence="6" type="ORF">SAMN05216466_10524</name>
</gene>
<proteinExistence type="inferred from homology"/>
<evidence type="ECO:0000256" key="3">
    <source>
        <dbReference type="ARBA" id="ARBA00023125"/>
    </source>
</evidence>
<dbReference type="Pfam" id="PF00589">
    <property type="entry name" value="Phage_integrase"/>
    <property type="match status" value="1"/>
</dbReference>
<evidence type="ECO:0000313" key="6">
    <source>
        <dbReference type="EMBL" id="SDG74713.1"/>
    </source>
</evidence>
<dbReference type="Proteomes" id="UP000199706">
    <property type="component" value="Unassembled WGS sequence"/>
</dbReference>
<evidence type="ECO:0000313" key="7">
    <source>
        <dbReference type="Proteomes" id="UP000199706"/>
    </source>
</evidence>
<dbReference type="OrthoDB" id="8533280at2"/>
<dbReference type="SUPFAM" id="SSF56349">
    <property type="entry name" value="DNA breaking-rejoining enzymes"/>
    <property type="match status" value="1"/>
</dbReference>
<dbReference type="EMBL" id="FNCJ01000005">
    <property type="protein sequence ID" value="SDG74713.1"/>
    <property type="molecule type" value="Genomic_DNA"/>
</dbReference>
<accession>A0A1G7WS12</accession>
<dbReference type="InterPro" id="IPR002104">
    <property type="entry name" value="Integrase_catalytic"/>
</dbReference>
<dbReference type="PANTHER" id="PTHR30349:SF41">
    <property type="entry name" value="INTEGRASE_RECOMBINASE PROTEIN MJ0367-RELATED"/>
    <property type="match status" value="1"/>
</dbReference>
<evidence type="ECO:0000256" key="4">
    <source>
        <dbReference type="ARBA" id="ARBA00023172"/>
    </source>
</evidence>
<feature type="domain" description="Tyr recombinase" evidence="5">
    <location>
        <begin position="200"/>
        <end position="431"/>
    </location>
</feature>
<evidence type="ECO:0000256" key="2">
    <source>
        <dbReference type="ARBA" id="ARBA00022908"/>
    </source>
</evidence>
<reference evidence="6 7" key="1">
    <citation type="submission" date="2016-10" db="EMBL/GenBank/DDBJ databases">
        <authorList>
            <person name="de Groot N.N."/>
        </authorList>
    </citation>
    <scope>NUCLEOTIDE SEQUENCE [LARGE SCALE GENOMIC DNA]</scope>
    <source>
        <strain evidence="6 7">LMG 2247</strain>
    </source>
</reference>
<dbReference type="AlphaFoldDB" id="A0A1G7WS12"/>
<dbReference type="InterPro" id="IPR013762">
    <property type="entry name" value="Integrase-like_cat_sf"/>
</dbReference>
<dbReference type="GO" id="GO:0015074">
    <property type="term" value="P:DNA integration"/>
    <property type="evidence" value="ECO:0007669"/>
    <property type="project" value="UniProtKB-KW"/>
</dbReference>
<organism evidence="6 7">
    <name type="scientific">Paraburkholderia phenazinium</name>
    <dbReference type="NCBI Taxonomy" id="60549"/>
    <lineage>
        <taxon>Bacteria</taxon>
        <taxon>Pseudomonadati</taxon>
        <taxon>Pseudomonadota</taxon>
        <taxon>Betaproteobacteria</taxon>
        <taxon>Burkholderiales</taxon>
        <taxon>Burkholderiaceae</taxon>
        <taxon>Paraburkholderia</taxon>
    </lineage>
</organism>
<name>A0A1G7WS12_9BURK</name>